<dbReference type="GO" id="GO:0005829">
    <property type="term" value="C:cytosol"/>
    <property type="evidence" value="ECO:0007669"/>
    <property type="project" value="TreeGrafter"/>
</dbReference>
<dbReference type="InterPro" id="IPR004839">
    <property type="entry name" value="Aminotransferase_I/II_large"/>
</dbReference>
<feature type="binding site" evidence="7">
    <location>
        <begin position="271"/>
        <end position="272"/>
    </location>
    <ligand>
        <name>pyridoxal 5'-phosphate</name>
        <dbReference type="ChEBI" id="CHEBI:597326"/>
        <note>ligand shared between dimeric partners</note>
    </ligand>
</feature>
<evidence type="ECO:0000256" key="1">
    <source>
        <dbReference type="ARBA" id="ARBA00004746"/>
    </source>
</evidence>
<accession>A0A222P4E0</accession>
<keyword evidence="4 7" id="KW-0808">Transferase</keyword>
<dbReference type="EC" id="2.3.1.29" evidence="7"/>
<evidence type="ECO:0000313" key="10">
    <source>
        <dbReference type="EMBL" id="ASQ46720.1"/>
    </source>
</evidence>
<feature type="binding site" evidence="7">
    <location>
        <position position="365"/>
    </location>
    <ligand>
        <name>substrate</name>
    </ligand>
</feature>
<evidence type="ECO:0000259" key="9">
    <source>
        <dbReference type="Pfam" id="PF00155"/>
    </source>
</evidence>
<sequence length="395" mass="43094">MVERFTEFLQSEIDTLKKEGLYKGERVITSQQQAAVTVKEGKVINLCANNYLGLANHPALIAEGQKALEQYGYGMASVRFICGTQTPHKELERKISQFLSMEDTILYSSCFDANTGLFETLLGPEDAIISDALNHASIIDGVRLCKAARFRYANNDMKDLEEQLKAAKEARFRLIATDGVFSMDGIIANLPAICELAERYDAMVMVDDSHAVGFMGETGRGTPEYCGVADRIDIITGTLGKALGGASGGYTAANATIVDWLRQRSRPYLFSNTLAPVIAQSSIAVLDLLQLSNELAQKLKRNSQYFRNGMSELGFDLIPGEHPIIPVMLGNAALAGKMAARLLEKGIYVVGFSYPVVPKGKARIRTQMSAAHELEHLDKALEAFAKVGKELGVIS</sequence>
<reference evidence="10 11" key="1">
    <citation type="submission" date="2016-07" db="EMBL/GenBank/DDBJ databases">
        <authorList>
            <person name="Hassler H."/>
        </authorList>
    </citation>
    <scope>NUCLEOTIDE SEQUENCE [LARGE SCALE GENOMIC DNA]</scope>
    <source>
        <strain evidence="10 11">CDC-D5610</strain>
    </source>
</reference>
<feature type="binding site" description="in other chain" evidence="7">
    <location>
        <position position="182"/>
    </location>
    <ligand>
        <name>pyridoxal 5'-phosphate</name>
        <dbReference type="ChEBI" id="CHEBI:597326"/>
        <note>ligand shared between dimeric partners</note>
    </ligand>
</feature>
<dbReference type="FunFam" id="3.40.640.10:FF:000006">
    <property type="entry name" value="5-aminolevulinate synthase, mitochondrial"/>
    <property type="match status" value="1"/>
</dbReference>
<dbReference type="OrthoDB" id="9807157at2"/>
<dbReference type="InterPro" id="IPR050087">
    <property type="entry name" value="AON_synthase_class-II"/>
</dbReference>
<comment type="pathway">
    <text evidence="1">Cofactor biosynthesis; biotin biosynthesis.</text>
</comment>
<keyword evidence="10" id="KW-0436">Ligase</keyword>
<comment type="similarity">
    <text evidence="3">Belongs to the class-II pyridoxal-phosphate-dependent aminotransferase family. BioF subfamily.</text>
</comment>
<dbReference type="GO" id="GO:0016874">
    <property type="term" value="F:ligase activity"/>
    <property type="evidence" value="ECO:0007669"/>
    <property type="project" value="UniProtKB-KW"/>
</dbReference>
<dbReference type="CDD" id="cd06454">
    <property type="entry name" value="KBL_like"/>
    <property type="match status" value="1"/>
</dbReference>
<comment type="pathway">
    <text evidence="2">Porphyrin-containing compound metabolism; protoporphyrin-IX biosynthesis; 5-aminolevulinate from glycine: step 1/1.</text>
</comment>
<feature type="coiled-coil region" evidence="8">
    <location>
        <begin position="150"/>
        <end position="177"/>
    </location>
</feature>
<dbReference type="GO" id="GO:0008890">
    <property type="term" value="F:glycine C-acetyltransferase activity"/>
    <property type="evidence" value="ECO:0007669"/>
    <property type="project" value="UniProtKB-UniRule"/>
</dbReference>
<comment type="function">
    <text evidence="7">Catalyzes the cleavage of 2-amino-3-ketobutyrate to glycine and acetyl-CoA.</text>
</comment>
<keyword evidence="6 7" id="KW-0012">Acyltransferase</keyword>
<proteinExistence type="inferred from homology"/>
<dbReference type="GO" id="GO:0030170">
    <property type="term" value="F:pyridoxal phosphate binding"/>
    <property type="evidence" value="ECO:0007669"/>
    <property type="project" value="UniProtKB-UniRule"/>
</dbReference>
<dbReference type="EMBL" id="CP016397">
    <property type="protein sequence ID" value="ASQ46720.1"/>
    <property type="molecule type" value="Genomic_DNA"/>
</dbReference>
<dbReference type="UniPathway" id="UPA00046">
    <property type="reaction ID" value="UER00506"/>
</dbReference>
<dbReference type="PANTHER" id="PTHR13693">
    <property type="entry name" value="CLASS II AMINOTRANSFERASE/8-AMINO-7-OXONONANOATE SYNTHASE"/>
    <property type="match status" value="1"/>
</dbReference>
<dbReference type="InterPro" id="IPR001917">
    <property type="entry name" value="Aminotrans_II_pyridoxalP_BS"/>
</dbReference>
<evidence type="ECO:0000256" key="6">
    <source>
        <dbReference type="ARBA" id="ARBA00023315"/>
    </source>
</evidence>
<dbReference type="Gene3D" id="3.40.640.10">
    <property type="entry name" value="Type I PLP-dependent aspartate aminotransferase-like (Major domain)"/>
    <property type="match status" value="1"/>
</dbReference>
<comment type="pathway">
    <text evidence="7">Amino-acid degradation; L-threonine degradation via oxydo-reductase pathway; glycine from L-threonine: step 2/2.</text>
</comment>
<protein>
    <recommendedName>
        <fullName evidence="7">2-amino-3-ketobutyrate coenzyme A ligase</fullName>
        <shortName evidence="7">AKB ligase</shortName>
        <ecNumber evidence="7">2.3.1.29</ecNumber>
    </recommendedName>
    <alternativeName>
        <fullName evidence="7">Glycine acetyltransferase</fullName>
    </alternativeName>
</protein>
<evidence type="ECO:0000256" key="2">
    <source>
        <dbReference type="ARBA" id="ARBA00005029"/>
    </source>
</evidence>
<name>A0A222P4E0_9GAMM</name>
<dbReference type="GO" id="GO:0019518">
    <property type="term" value="P:L-threonine catabolic process to glycine"/>
    <property type="evidence" value="ECO:0007669"/>
    <property type="project" value="UniProtKB-UniRule"/>
</dbReference>
<dbReference type="InterPro" id="IPR011282">
    <property type="entry name" value="2am3keto_CoA_ligase"/>
</dbReference>
<evidence type="ECO:0000256" key="8">
    <source>
        <dbReference type="SAM" id="Coils"/>
    </source>
</evidence>
<gene>
    <name evidence="7 10" type="primary">kbl</name>
    <name evidence="10" type="ORF">clem_10870</name>
</gene>
<keyword evidence="5 7" id="KW-0663">Pyridoxal phosphate</keyword>
<dbReference type="AlphaFoldDB" id="A0A222P4E0"/>
<dbReference type="Pfam" id="PF00155">
    <property type="entry name" value="Aminotran_1_2"/>
    <property type="match status" value="1"/>
</dbReference>
<comment type="cofactor">
    <cofactor evidence="7">
        <name>pyridoxal 5'-phosphate</name>
        <dbReference type="ChEBI" id="CHEBI:597326"/>
    </cofactor>
    <text evidence="7">Binds 1 pyridoxal phosphate per subunit.</text>
</comment>
<keyword evidence="11" id="KW-1185">Reference proteome</keyword>
<dbReference type="HAMAP" id="MF_00985">
    <property type="entry name" value="2am3keto_CoA_ligase"/>
    <property type="match status" value="1"/>
</dbReference>
<dbReference type="KEGG" id="lcd:clem_10870"/>
<dbReference type="InterPro" id="IPR015422">
    <property type="entry name" value="PyrdxlP-dep_Trfase_small"/>
</dbReference>
<dbReference type="Gene3D" id="3.90.1150.10">
    <property type="entry name" value="Aspartate Aminotransferase, domain 1"/>
    <property type="match status" value="1"/>
</dbReference>
<feature type="binding site" description="in other chain" evidence="7">
    <location>
        <begin position="238"/>
        <end position="241"/>
    </location>
    <ligand>
        <name>pyridoxal 5'-phosphate</name>
        <dbReference type="ChEBI" id="CHEBI:597326"/>
        <note>ligand shared between dimeric partners</note>
    </ligand>
</feature>
<comment type="subunit">
    <text evidence="7">Homodimer.</text>
</comment>
<comment type="catalytic activity">
    <reaction evidence="7">
        <text>glycine + acetyl-CoA = (2S)-2-amino-3-oxobutanoate + CoA</text>
        <dbReference type="Rhea" id="RHEA:20736"/>
        <dbReference type="ChEBI" id="CHEBI:57287"/>
        <dbReference type="ChEBI" id="CHEBI:57288"/>
        <dbReference type="ChEBI" id="CHEBI:57305"/>
        <dbReference type="ChEBI" id="CHEBI:78948"/>
        <dbReference type="EC" id="2.3.1.29"/>
    </reaction>
</comment>
<dbReference type="Proteomes" id="UP000201728">
    <property type="component" value="Chromosome"/>
</dbReference>
<dbReference type="FunFam" id="3.90.1150.10:FF:000004">
    <property type="entry name" value="2-amino-3-ketobutyrate coenzyme A ligase"/>
    <property type="match status" value="1"/>
</dbReference>
<feature type="binding site" description="in other chain" evidence="7">
    <location>
        <begin position="110"/>
        <end position="111"/>
    </location>
    <ligand>
        <name>pyridoxal 5'-phosphate</name>
        <dbReference type="ChEBI" id="CHEBI:597326"/>
        <note>ligand shared between dimeric partners</note>
    </ligand>
</feature>
<evidence type="ECO:0000313" key="11">
    <source>
        <dbReference type="Proteomes" id="UP000201728"/>
    </source>
</evidence>
<evidence type="ECO:0000256" key="5">
    <source>
        <dbReference type="ARBA" id="ARBA00022898"/>
    </source>
</evidence>
<feature type="binding site" description="in other chain" evidence="7">
    <location>
        <begin position="207"/>
        <end position="210"/>
    </location>
    <ligand>
        <name>pyridoxal 5'-phosphate</name>
        <dbReference type="ChEBI" id="CHEBI:597326"/>
        <note>ligand shared between dimeric partners</note>
    </ligand>
</feature>
<dbReference type="NCBIfam" id="TIGR01822">
    <property type="entry name" value="2am3keto_CoA"/>
    <property type="match status" value="1"/>
</dbReference>
<dbReference type="InterPro" id="IPR015424">
    <property type="entry name" value="PyrdxlP-dep_Trfase"/>
</dbReference>
<dbReference type="PROSITE" id="PS00599">
    <property type="entry name" value="AA_TRANSFER_CLASS_2"/>
    <property type="match status" value="1"/>
</dbReference>
<feature type="modified residue" description="N6-(pyridoxal phosphate)lysine" evidence="7">
    <location>
        <position position="241"/>
    </location>
</feature>
<dbReference type="InterPro" id="IPR015421">
    <property type="entry name" value="PyrdxlP-dep_Trfase_major"/>
</dbReference>
<dbReference type="RefSeq" id="WP_094092338.1">
    <property type="nucleotide sequence ID" value="NZ_CP016397.1"/>
</dbReference>
<feature type="binding site" evidence="7">
    <location>
        <position position="135"/>
    </location>
    <ligand>
        <name>substrate</name>
    </ligand>
</feature>
<evidence type="ECO:0000256" key="3">
    <source>
        <dbReference type="ARBA" id="ARBA00010008"/>
    </source>
</evidence>
<dbReference type="PANTHER" id="PTHR13693:SF102">
    <property type="entry name" value="2-AMINO-3-KETOBUTYRATE COENZYME A LIGASE, MITOCHONDRIAL"/>
    <property type="match status" value="1"/>
</dbReference>
<organism evidence="10 11">
    <name type="scientific">Legionella clemsonensis</name>
    <dbReference type="NCBI Taxonomy" id="1867846"/>
    <lineage>
        <taxon>Bacteria</taxon>
        <taxon>Pseudomonadati</taxon>
        <taxon>Pseudomonadota</taxon>
        <taxon>Gammaproteobacteria</taxon>
        <taxon>Legionellales</taxon>
        <taxon>Legionellaceae</taxon>
        <taxon>Legionella</taxon>
    </lineage>
</organism>
<feature type="domain" description="Aminotransferase class I/classII large" evidence="9">
    <location>
        <begin position="42"/>
        <end position="384"/>
    </location>
</feature>
<evidence type="ECO:0000256" key="7">
    <source>
        <dbReference type="HAMAP-Rule" id="MF_00985"/>
    </source>
</evidence>
<dbReference type="NCBIfam" id="NF005394">
    <property type="entry name" value="PRK06939.1"/>
    <property type="match status" value="1"/>
</dbReference>
<dbReference type="SUPFAM" id="SSF53383">
    <property type="entry name" value="PLP-dependent transferases"/>
    <property type="match status" value="1"/>
</dbReference>
<keyword evidence="8" id="KW-0175">Coiled coil</keyword>
<evidence type="ECO:0000256" key="4">
    <source>
        <dbReference type="ARBA" id="ARBA00022679"/>
    </source>
</evidence>